<dbReference type="GO" id="GO:0008194">
    <property type="term" value="F:UDP-glycosyltransferase activity"/>
    <property type="evidence" value="ECO:0007669"/>
    <property type="project" value="InterPro"/>
</dbReference>
<reference evidence="5 6" key="2">
    <citation type="submission" date="2017-10" db="EMBL/GenBank/DDBJ databases">
        <title>Genome analyses suggest a sexual origin of heterokaryosis in a supposedly ancient asexual fungus.</title>
        <authorList>
            <person name="Corradi N."/>
            <person name="Sedzielewska K."/>
            <person name="Noel J."/>
            <person name="Charron P."/>
            <person name="Farinelli L."/>
            <person name="Marton T."/>
            <person name="Kruger M."/>
            <person name="Pelin A."/>
            <person name="Brachmann A."/>
            <person name="Corradi N."/>
        </authorList>
    </citation>
    <scope>NUCLEOTIDE SEQUENCE [LARGE SCALE GENOMIC DNA]</scope>
    <source>
        <strain evidence="5 6">A1</strain>
    </source>
</reference>
<dbReference type="Proteomes" id="UP000232688">
    <property type="component" value="Unassembled WGS sequence"/>
</dbReference>
<evidence type="ECO:0000256" key="4">
    <source>
        <dbReference type="SAM" id="Phobius"/>
    </source>
</evidence>
<dbReference type="InterPro" id="IPR050271">
    <property type="entry name" value="UDP-glycosyltransferase"/>
</dbReference>
<dbReference type="PROSITE" id="PS00375">
    <property type="entry name" value="UDPGT"/>
    <property type="match status" value="1"/>
</dbReference>
<evidence type="ECO:0000256" key="1">
    <source>
        <dbReference type="ARBA" id="ARBA00022676"/>
    </source>
</evidence>
<comment type="caution">
    <text evidence="5">The sequence shown here is derived from an EMBL/GenBank/DDBJ whole genome shotgun (WGS) entry which is preliminary data.</text>
</comment>
<dbReference type="CDD" id="cd03784">
    <property type="entry name" value="GT1_Gtf-like"/>
    <property type="match status" value="1"/>
</dbReference>
<protein>
    <submittedName>
        <fullName evidence="5">UDP-Glycosyltransferase/glycogen phosphorylase</fullName>
    </submittedName>
</protein>
<keyword evidence="2 3" id="KW-0808">Transferase</keyword>
<keyword evidence="4" id="KW-0472">Membrane</keyword>
<gene>
    <name evidence="5" type="ORF">RhiirA1_423646</name>
</gene>
<comment type="similarity">
    <text evidence="3">Belongs to the UDP-glycosyltransferase family.</text>
</comment>
<dbReference type="Pfam" id="PF00201">
    <property type="entry name" value="UDPGT"/>
    <property type="match status" value="1"/>
</dbReference>
<dbReference type="EMBL" id="LLXH01000840">
    <property type="protein sequence ID" value="PKC62569.1"/>
    <property type="molecule type" value="Genomic_DNA"/>
</dbReference>
<feature type="non-terminal residue" evidence="5">
    <location>
        <position position="1"/>
    </location>
</feature>
<feature type="transmembrane region" description="Helical" evidence="4">
    <location>
        <begin position="338"/>
        <end position="361"/>
    </location>
</feature>
<name>A0A2N0RGZ5_9GLOM</name>
<dbReference type="PANTHER" id="PTHR48043">
    <property type="entry name" value="EG:EG0003.4 PROTEIN-RELATED"/>
    <property type="match status" value="1"/>
</dbReference>
<evidence type="ECO:0000313" key="5">
    <source>
        <dbReference type="EMBL" id="PKC62569.1"/>
    </source>
</evidence>
<keyword evidence="4" id="KW-1133">Transmembrane helix</keyword>
<dbReference type="Gene3D" id="3.40.50.2000">
    <property type="entry name" value="Glycogen Phosphorylase B"/>
    <property type="match status" value="1"/>
</dbReference>
<accession>A0A2N0RGZ5</accession>
<dbReference type="SUPFAM" id="SSF53756">
    <property type="entry name" value="UDP-Glycosyltransferase/glycogen phosphorylase"/>
    <property type="match status" value="1"/>
</dbReference>
<dbReference type="VEuPathDB" id="FungiDB:FUN_021889"/>
<dbReference type="VEuPathDB" id="FungiDB:RhiirA1_423646"/>
<dbReference type="PANTHER" id="PTHR48043:SF145">
    <property type="entry name" value="FI06409P-RELATED"/>
    <property type="match status" value="1"/>
</dbReference>
<evidence type="ECO:0000256" key="3">
    <source>
        <dbReference type="RuleBase" id="RU003718"/>
    </source>
</evidence>
<dbReference type="VEuPathDB" id="FungiDB:RhiirFUN_003823"/>
<evidence type="ECO:0000313" key="6">
    <source>
        <dbReference type="Proteomes" id="UP000232688"/>
    </source>
</evidence>
<dbReference type="AlphaFoldDB" id="A0A2N0RGZ5"/>
<reference evidence="5 6" key="1">
    <citation type="submission" date="2017-10" db="EMBL/GenBank/DDBJ databases">
        <title>Extensive intraspecific genome diversity in a model arbuscular mycorrhizal fungus.</title>
        <authorList>
            <person name="Chen E.C.H."/>
            <person name="Morin E."/>
            <person name="Baudet D."/>
            <person name="Noel J."/>
            <person name="Ndikumana S."/>
            <person name="Charron P."/>
            <person name="St-Onge C."/>
            <person name="Giorgi J."/>
            <person name="Grigoriev I.V."/>
            <person name="Roux C."/>
            <person name="Martin F.M."/>
            <person name="Corradi N."/>
        </authorList>
    </citation>
    <scope>NUCLEOTIDE SEQUENCE [LARGE SCALE GENOMIC DNA]</scope>
    <source>
        <strain evidence="5 6">A1</strain>
    </source>
</reference>
<keyword evidence="1 3" id="KW-0328">Glycosyltransferase</keyword>
<sequence length="374" mass="42525">MDPKPYKSDPMFGCNISLENESFFERFRCTLIQPLQITYAYRPFTRQLNDIREQMNIKSVSGKVPKVTLALINIFFGFELPQSLAPNVQEIGPVLSEEYPPLTPELSDFINGHKRVLYVAFGTRFFATIENNTKILQSLIEAINNKIVDGVIWALSETSKDDFSPSLNFADGTQVQTLPILNNIHPHIHITKFAPQFAVLNHTNTKLFFSHGGALSSHESLYTGTPMLILPFSVDQMGNAQRLKSAGVALTVNKNTLDVNDILNKIDFLLKDEHIKKNSKRMKYLARINSNRKYRAADLIEYMLYSISLDEYLDDDFLKEWIPAESRMGFIKANNLDVYGVLLLIIILVLIGIVFILIKYISNPLSDRKKSKQA</sequence>
<organism evidence="5 6">
    <name type="scientific">Rhizophagus irregularis</name>
    <dbReference type="NCBI Taxonomy" id="588596"/>
    <lineage>
        <taxon>Eukaryota</taxon>
        <taxon>Fungi</taxon>
        <taxon>Fungi incertae sedis</taxon>
        <taxon>Mucoromycota</taxon>
        <taxon>Glomeromycotina</taxon>
        <taxon>Glomeromycetes</taxon>
        <taxon>Glomerales</taxon>
        <taxon>Glomeraceae</taxon>
        <taxon>Rhizophagus</taxon>
    </lineage>
</organism>
<keyword evidence="4" id="KW-0812">Transmembrane</keyword>
<dbReference type="InterPro" id="IPR002213">
    <property type="entry name" value="UDP_glucos_trans"/>
</dbReference>
<evidence type="ECO:0000256" key="2">
    <source>
        <dbReference type="ARBA" id="ARBA00022679"/>
    </source>
</evidence>
<proteinExistence type="inferred from homology"/>
<dbReference type="InterPro" id="IPR035595">
    <property type="entry name" value="UDP_glycos_trans_CS"/>
</dbReference>